<name>A0ACB9TBW7_HOLOL</name>
<proteinExistence type="predicted"/>
<keyword evidence="2" id="KW-1185">Reference proteome</keyword>
<accession>A0ACB9TBW7</accession>
<evidence type="ECO:0000313" key="1">
    <source>
        <dbReference type="EMBL" id="KAI4464292.1"/>
    </source>
</evidence>
<keyword evidence="1" id="KW-0687">Ribonucleoprotein</keyword>
<gene>
    <name evidence="1" type="ORF">MML48_3g00019214</name>
</gene>
<dbReference type="Proteomes" id="UP001056778">
    <property type="component" value="Chromosome 3"/>
</dbReference>
<keyword evidence="1" id="KW-0689">Ribosomal protein</keyword>
<evidence type="ECO:0000313" key="2">
    <source>
        <dbReference type="Proteomes" id="UP001056778"/>
    </source>
</evidence>
<dbReference type="EMBL" id="CM043017">
    <property type="protein sequence ID" value="KAI4464292.1"/>
    <property type="molecule type" value="Genomic_DNA"/>
</dbReference>
<comment type="caution">
    <text evidence="1">The sequence shown here is derived from an EMBL/GenBank/DDBJ whole genome shotgun (WGS) entry which is preliminary data.</text>
</comment>
<reference evidence="1" key="1">
    <citation type="submission" date="2022-04" db="EMBL/GenBank/DDBJ databases">
        <title>Chromosome-scale genome assembly of Holotrichia oblita Faldermann.</title>
        <authorList>
            <person name="Rongchong L."/>
        </authorList>
    </citation>
    <scope>NUCLEOTIDE SEQUENCE</scope>
    <source>
        <strain evidence="1">81SQS9</strain>
    </source>
</reference>
<sequence length="159" mass="17352">MEGVDVVDTALMIKSDGPKRVPSIEALNSEMPGKGYQKDRGKRALRIFLNRLRLRKCASADITEPDPTYKVAYLGNVVTGWAKACVCPGELFHHSSDLSADHLSIVLAIFLYVVPRDGVGPMSGLDTPPWTRASAFPFPLIPSCSSTRARVLEHISALM</sequence>
<organism evidence="1 2">
    <name type="scientific">Holotrichia oblita</name>
    <name type="common">Chafer beetle</name>
    <dbReference type="NCBI Taxonomy" id="644536"/>
    <lineage>
        <taxon>Eukaryota</taxon>
        <taxon>Metazoa</taxon>
        <taxon>Ecdysozoa</taxon>
        <taxon>Arthropoda</taxon>
        <taxon>Hexapoda</taxon>
        <taxon>Insecta</taxon>
        <taxon>Pterygota</taxon>
        <taxon>Neoptera</taxon>
        <taxon>Endopterygota</taxon>
        <taxon>Coleoptera</taxon>
        <taxon>Polyphaga</taxon>
        <taxon>Scarabaeiformia</taxon>
        <taxon>Scarabaeidae</taxon>
        <taxon>Melolonthinae</taxon>
        <taxon>Holotrichia</taxon>
    </lineage>
</organism>
<protein>
    <submittedName>
        <fullName evidence="1">60s ribosomal protein l35a</fullName>
    </submittedName>
</protein>